<evidence type="ECO:0000313" key="2">
    <source>
        <dbReference type="Proteomes" id="UP001302812"/>
    </source>
</evidence>
<keyword evidence="2" id="KW-1185">Reference proteome</keyword>
<dbReference type="GeneID" id="89940587"/>
<sequence>MFAKTGIAGHVVSISNLEFSAPQSCDVAMLWLRQVPRRTFPQLRTVEAPFPWGTRAPWDSSAHPLHLSIHPPQNP</sequence>
<dbReference type="Proteomes" id="UP001302812">
    <property type="component" value="Unassembled WGS sequence"/>
</dbReference>
<dbReference type="EMBL" id="MU853392">
    <property type="protein sequence ID" value="KAK4106983.1"/>
    <property type="molecule type" value="Genomic_DNA"/>
</dbReference>
<comment type="caution">
    <text evidence="1">The sequence shown here is derived from an EMBL/GenBank/DDBJ whole genome shotgun (WGS) entry which is preliminary data.</text>
</comment>
<reference evidence="1" key="2">
    <citation type="submission" date="2023-05" db="EMBL/GenBank/DDBJ databases">
        <authorList>
            <consortium name="Lawrence Berkeley National Laboratory"/>
            <person name="Steindorff A."/>
            <person name="Hensen N."/>
            <person name="Bonometti L."/>
            <person name="Westerberg I."/>
            <person name="Brannstrom I.O."/>
            <person name="Guillou S."/>
            <person name="Cros-Aarteil S."/>
            <person name="Calhoun S."/>
            <person name="Haridas S."/>
            <person name="Kuo A."/>
            <person name="Mondo S."/>
            <person name="Pangilinan J."/>
            <person name="Riley R."/>
            <person name="Labutti K."/>
            <person name="Andreopoulos B."/>
            <person name="Lipzen A."/>
            <person name="Chen C."/>
            <person name="Yanf M."/>
            <person name="Daum C."/>
            <person name="Ng V."/>
            <person name="Clum A."/>
            <person name="Ohm R."/>
            <person name="Martin F."/>
            <person name="Silar P."/>
            <person name="Natvig D."/>
            <person name="Lalanne C."/>
            <person name="Gautier V."/>
            <person name="Ament-Velasquez S.L."/>
            <person name="Kruys A."/>
            <person name="Hutchinson M.I."/>
            <person name="Powell A.J."/>
            <person name="Barry K."/>
            <person name="Miller A.N."/>
            <person name="Grigoriev I.V."/>
            <person name="Debuchy R."/>
            <person name="Gladieux P."/>
            <person name="Thoren M.H."/>
            <person name="Johannesson H."/>
        </authorList>
    </citation>
    <scope>NUCLEOTIDE SEQUENCE</scope>
    <source>
        <strain evidence="1">CBS 508.74</strain>
    </source>
</reference>
<organism evidence="1 2">
    <name type="scientific">Canariomyces notabilis</name>
    <dbReference type="NCBI Taxonomy" id="2074819"/>
    <lineage>
        <taxon>Eukaryota</taxon>
        <taxon>Fungi</taxon>
        <taxon>Dikarya</taxon>
        <taxon>Ascomycota</taxon>
        <taxon>Pezizomycotina</taxon>
        <taxon>Sordariomycetes</taxon>
        <taxon>Sordariomycetidae</taxon>
        <taxon>Sordariales</taxon>
        <taxon>Chaetomiaceae</taxon>
        <taxon>Canariomyces</taxon>
    </lineage>
</organism>
<evidence type="ECO:0000313" key="1">
    <source>
        <dbReference type="EMBL" id="KAK4106983.1"/>
    </source>
</evidence>
<accession>A0AAN6QB74</accession>
<reference evidence="1" key="1">
    <citation type="journal article" date="2023" name="Mol. Phylogenet. Evol.">
        <title>Genome-scale phylogeny and comparative genomics of the fungal order Sordariales.</title>
        <authorList>
            <person name="Hensen N."/>
            <person name="Bonometti L."/>
            <person name="Westerberg I."/>
            <person name="Brannstrom I.O."/>
            <person name="Guillou S."/>
            <person name="Cros-Aarteil S."/>
            <person name="Calhoun S."/>
            <person name="Haridas S."/>
            <person name="Kuo A."/>
            <person name="Mondo S."/>
            <person name="Pangilinan J."/>
            <person name="Riley R."/>
            <person name="LaButti K."/>
            <person name="Andreopoulos B."/>
            <person name="Lipzen A."/>
            <person name="Chen C."/>
            <person name="Yan M."/>
            <person name="Daum C."/>
            <person name="Ng V."/>
            <person name="Clum A."/>
            <person name="Steindorff A."/>
            <person name="Ohm R.A."/>
            <person name="Martin F."/>
            <person name="Silar P."/>
            <person name="Natvig D.O."/>
            <person name="Lalanne C."/>
            <person name="Gautier V."/>
            <person name="Ament-Velasquez S.L."/>
            <person name="Kruys A."/>
            <person name="Hutchinson M.I."/>
            <person name="Powell A.J."/>
            <person name="Barry K."/>
            <person name="Miller A.N."/>
            <person name="Grigoriev I.V."/>
            <person name="Debuchy R."/>
            <person name="Gladieux P."/>
            <person name="Hiltunen Thoren M."/>
            <person name="Johannesson H."/>
        </authorList>
    </citation>
    <scope>NUCLEOTIDE SEQUENCE</scope>
    <source>
        <strain evidence="1">CBS 508.74</strain>
    </source>
</reference>
<gene>
    <name evidence="1" type="ORF">N656DRAFT_785812</name>
</gene>
<name>A0AAN6QB74_9PEZI</name>
<proteinExistence type="predicted"/>
<protein>
    <submittedName>
        <fullName evidence="1">Uncharacterized protein</fullName>
    </submittedName>
</protein>
<dbReference type="AlphaFoldDB" id="A0AAN6QB74"/>
<dbReference type="RefSeq" id="XP_064664553.1">
    <property type="nucleotide sequence ID" value="XM_064816462.1"/>
</dbReference>